<dbReference type="Gene3D" id="2.60.120.260">
    <property type="entry name" value="Galactose-binding domain-like"/>
    <property type="match status" value="2"/>
</dbReference>
<feature type="region of interest" description="Disordered" evidence="1">
    <location>
        <begin position="424"/>
        <end position="461"/>
    </location>
</feature>
<keyword evidence="2" id="KW-0732">Signal</keyword>
<dbReference type="InterPro" id="IPR001119">
    <property type="entry name" value="SLH_dom"/>
</dbReference>
<feature type="signal peptide" evidence="2">
    <location>
        <begin position="1"/>
        <end position="28"/>
    </location>
</feature>
<dbReference type="GO" id="GO:0005975">
    <property type="term" value="P:carbohydrate metabolic process"/>
    <property type="evidence" value="ECO:0007669"/>
    <property type="project" value="InterPro"/>
</dbReference>
<keyword evidence="5" id="KW-1185">Reference proteome</keyword>
<dbReference type="PANTHER" id="PTHR43308">
    <property type="entry name" value="OUTER MEMBRANE PROTEIN ALPHA-RELATED"/>
    <property type="match status" value="1"/>
</dbReference>
<dbReference type="InterPro" id="IPR017853">
    <property type="entry name" value="GH"/>
</dbReference>
<dbReference type="Pfam" id="PF00704">
    <property type="entry name" value="Glyco_hydro_18"/>
    <property type="match status" value="1"/>
</dbReference>
<sequence length="1111" mass="120125">MLLKRSATLSLSLLLIITIVLSSATAFGAASSDIGGHWAERQLSEWKAKGYLKGYPDGTMKPNEEVTRAEFVTLVNRSFGLTEATPLTYKDVTSFGWLSAEIGKAVKAGYIGGYSDNSFRPHNKLNRQEAAKAISSLLKLDTSTVSLSKLDDFKDKKSIASTSKAAVAAVVAKGLMKGFVDGTFRPEGNITRAEAVVLLNRALSVHGTSNTTSVYDKAGIYGPDKGNSTINGDVVIVTSGVILRNTTITGNLIFAEGIGDGEATLDGVTVQGTTTVKGGGENSIHFKDSVLLTIVVDKKDGKVRIVVEGSTTVTKVIVYTSVTLDQTAATDGGILNVEMTKELQAKSKVTLIGHFASVEVYAKSIEVDLLKGLIDQLNVHKDSGDITFNLAQNTEIARLVLDAVVKVIGLGTIVSAEVNNEAKGTTFETPPKSIKTPSSASSGSTSPSVTPPTTPPVKPEVPVNVAFGKALTSNATLMDEAFATDGKIDNTDLLTEAESGLKYIQIDFGGSHTIKSVYLWHYFGDGRTYHDVIVQLSNDQNFAEYTTVFNNDSDNTAGLGAGTDEEYAESDEGKAIAVSAVKAKYMRIYSNGSTKRNGADSPYNHYVEVEAWTTAARPTSPPAPIPSPIVPNNVAAGKSISSNISVTDAVYATDGTSNDTDLLADVGAGLNYIQIDFGRSYDINAVNLWHYYGDARTYQDVIVQLSNDPNFAAIETTTVFNNDSDGSAALGVGSDAEYAESSAGKEIKFNAINARYIRMYSNGSTKTNGAVTPYNHYVEVQVFAETPAYRTNNVTFLNPDWVVYPQTDRFIQNTVNKMTSFQIKHQMIDVGFFDRVANTATFEDTIEGGAIDGTLDPNAYKELRHWITVSRATNPYINLIGAISGNSFMHVQNLPYTDRKGIVHTPTIDKATMHDRIAAKAKYLVETFELDGINIDFEPLRSGASANDYLALIKKVRAAIGPDKHLSICGNPFPKYMPDEELTRYGEVLDMIIMMDYDTGADPSDDLTAPWPANPYTVDEASFLSAIKDNTIRISEALSGTDCVFIPLGPGRYGLNDYHRDYENARNHSIAVNEAIAEGAVVGGSGVWWWEQTKDDEEEKQQFIDYWINGN</sequence>
<dbReference type="KEGG" id="cheb:HH215_34300"/>
<dbReference type="RefSeq" id="WP_169284010.1">
    <property type="nucleotide sequence ID" value="NZ_CP051680.1"/>
</dbReference>
<dbReference type="InterPro" id="IPR001223">
    <property type="entry name" value="Glyco_hydro18_cat"/>
</dbReference>
<dbReference type="InterPro" id="IPR051465">
    <property type="entry name" value="Cell_Envelope_Struct_Comp"/>
</dbReference>
<evidence type="ECO:0000313" key="4">
    <source>
        <dbReference type="EMBL" id="QJD87768.1"/>
    </source>
</evidence>
<name>A0A7Z2VQT4_9BACL</name>
<dbReference type="SUPFAM" id="SSF51445">
    <property type="entry name" value="(Trans)glycosidases"/>
    <property type="match status" value="1"/>
</dbReference>
<dbReference type="InterPro" id="IPR008979">
    <property type="entry name" value="Galactose-bd-like_sf"/>
</dbReference>
<feature type="compositionally biased region" description="Pro residues" evidence="1">
    <location>
        <begin position="449"/>
        <end position="459"/>
    </location>
</feature>
<evidence type="ECO:0000256" key="1">
    <source>
        <dbReference type="SAM" id="MobiDB-lite"/>
    </source>
</evidence>
<feature type="compositionally biased region" description="Low complexity" evidence="1">
    <location>
        <begin position="429"/>
        <end position="448"/>
    </location>
</feature>
<dbReference type="Pfam" id="PF00395">
    <property type="entry name" value="SLH"/>
    <property type="match status" value="3"/>
</dbReference>
<protein>
    <recommendedName>
        <fullName evidence="3">SLH domain-containing protein</fullName>
    </recommendedName>
</protein>
<organism evidence="4 5">
    <name type="scientific">Cohnella herbarum</name>
    <dbReference type="NCBI Taxonomy" id="2728023"/>
    <lineage>
        <taxon>Bacteria</taxon>
        <taxon>Bacillati</taxon>
        <taxon>Bacillota</taxon>
        <taxon>Bacilli</taxon>
        <taxon>Bacillales</taxon>
        <taxon>Paenibacillaceae</taxon>
        <taxon>Cohnella</taxon>
    </lineage>
</organism>
<dbReference type="Proteomes" id="UP000502248">
    <property type="component" value="Chromosome"/>
</dbReference>
<dbReference type="PANTHER" id="PTHR43308:SF5">
    <property type="entry name" value="S-LAYER PROTEIN _ PEPTIDOGLYCAN ENDO-BETA-N-ACETYLGLUCOSAMINIDASE"/>
    <property type="match status" value="1"/>
</dbReference>
<feature type="domain" description="SLH" evidence="3">
    <location>
        <begin position="90"/>
        <end position="148"/>
    </location>
</feature>
<dbReference type="PROSITE" id="PS51272">
    <property type="entry name" value="SLH"/>
    <property type="match status" value="3"/>
</dbReference>
<feature type="chain" id="PRO_5038526192" description="SLH domain-containing protein" evidence="2">
    <location>
        <begin position="29"/>
        <end position="1111"/>
    </location>
</feature>
<reference evidence="4 5" key="1">
    <citation type="submission" date="2020-04" db="EMBL/GenBank/DDBJ databases">
        <title>Genome sequencing of novel species.</title>
        <authorList>
            <person name="Heo J."/>
            <person name="Kim S.-J."/>
            <person name="Kim J.-S."/>
            <person name="Hong S.-B."/>
            <person name="Kwon S.-W."/>
        </authorList>
    </citation>
    <scope>NUCLEOTIDE SEQUENCE [LARGE SCALE GENOMIC DNA]</scope>
    <source>
        <strain evidence="4 5">MFER-1</strain>
    </source>
</reference>
<evidence type="ECO:0000313" key="5">
    <source>
        <dbReference type="Proteomes" id="UP000502248"/>
    </source>
</evidence>
<feature type="domain" description="SLH" evidence="3">
    <location>
        <begin position="150"/>
        <end position="213"/>
    </location>
</feature>
<evidence type="ECO:0000256" key="2">
    <source>
        <dbReference type="SAM" id="SignalP"/>
    </source>
</evidence>
<dbReference type="SUPFAM" id="SSF49785">
    <property type="entry name" value="Galactose-binding domain-like"/>
    <property type="match status" value="2"/>
</dbReference>
<evidence type="ECO:0000259" key="3">
    <source>
        <dbReference type="PROSITE" id="PS51272"/>
    </source>
</evidence>
<proteinExistence type="predicted"/>
<gene>
    <name evidence="4" type="ORF">HH215_34300</name>
</gene>
<feature type="domain" description="SLH" evidence="3">
    <location>
        <begin position="26"/>
        <end position="89"/>
    </location>
</feature>
<dbReference type="AlphaFoldDB" id="A0A7Z2VQT4"/>
<dbReference type="Gene3D" id="3.20.20.80">
    <property type="entry name" value="Glycosidases"/>
    <property type="match status" value="1"/>
</dbReference>
<accession>A0A7Z2VQT4</accession>
<dbReference type="EMBL" id="CP051680">
    <property type="protein sequence ID" value="QJD87768.1"/>
    <property type="molecule type" value="Genomic_DNA"/>
</dbReference>